<dbReference type="Pfam" id="PF00528">
    <property type="entry name" value="BPD_transp_1"/>
    <property type="match status" value="1"/>
</dbReference>
<evidence type="ECO:0000256" key="7">
    <source>
        <dbReference type="ARBA" id="ARBA00022989"/>
    </source>
</evidence>
<dbReference type="GO" id="GO:0015833">
    <property type="term" value="P:peptide transport"/>
    <property type="evidence" value="ECO:0007669"/>
    <property type="project" value="UniProtKB-KW"/>
</dbReference>
<keyword evidence="2 10" id="KW-0813">Transport</keyword>
<keyword evidence="4 10" id="KW-0812">Transmembrane</keyword>
<dbReference type="EMBL" id="LR215043">
    <property type="protein sequence ID" value="VEU78112.1"/>
    <property type="molecule type" value="Genomic_DNA"/>
</dbReference>
<feature type="transmembrane region" description="Helical" evidence="10">
    <location>
        <begin position="284"/>
        <end position="303"/>
    </location>
</feature>
<dbReference type="PANTHER" id="PTHR43386:SF24">
    <property type="entry name" value="OLIGOPEPTIDE TRANSPORT SYSTEM PERMEASE PROTEIN AMID"/>
    <property type="match status" value="1"/>
</dbReference>
<dbReference type="AlphaFoldDB" id="A0A449BA93"/>
<gene>
    <name evidence="12" type="primary">gsiD_1</name>
    <name evidence="12" type="ORF">NCTC10184_00334</name>
</gene>
<evidence type="ECO:0000256" key="4">
    <source>
        <dbReference type="ARBA" id="ARBA00022692"/>
    </source>
</evidence>
<feature type="transmembrane region" description="Helical" evidence="10">
    <location>
        <begin position="155"/>
        <end position="182"/>
    </location>
</feature>
<dbReference type="InterPro" id="IPR050366">
    <property type="entry name" value="BP-dependent_transpt_permease"/>
</dbReference>
<keyword evidence="13" id="KW-1185">Reference proteome</keyword>
<keyword evidence="6" id="KW-0653">Protein transport</keyword>
<dbReference type="PANTHER" id="PTHR43386">
    <property type="entry name" value="OLIGOPEPTIDE TRANSPORT SYSTEM PERMEASE PROTEIN APPC"/>
    <property type="match status" value="1"/>
</dbReference>
<keyword evidence="8 10" id="KW-0472">Membrane</keyword>
<evidence type="ECO:0000256" key="9">
    <source>
        <dbReference type="ARBA" id="ARBA00024202"/>
    </source>
</evidence>
<dbReference type="RefSeq" id="WP_129622959.1">
    <property type="nucleotide sequence ID" value="NZ_LR215043.1"/>
</dbReference>
<keyword evidence="7 10" id="KW-1133">Transmembrane helix</keyword>
<keyword evidence="3" id="KW-1003">Cell membrane</keyword>
<dbReference type="OrthoDB" id="401377at2"/>
<evidence type="ECO:0000259" key="11">
    <source>
        <dbReference type="PROSITE" id="PS50928"/>
    </source>
</evidence>
<evidence type="ECO:0000313" key="13">
    <source>
        <dbReference type="Proteomes" id="UP000290876"/>
    </source>
</evidence>
<accession>A0A449BA93</accession>
<dbReference type="InterPro" id="IPR035906">
    <property type="entry name" value="MetI-like_sf"/>
</dbReference>
<feature type="transmembrane region" description="Helical" evidence="10">
    <location>
        <begin position="194"/>
        <end position="213"/>
    </location>
</feature>
<protein>
    <submittedName>
        <fullName evidence="12">Glutathione transport system permease protein gsiD</fullName>
    </submittedName>
</protein>
<evidence type="ECO:0000256" key="5">
    <source>
        <dbReference type="ARBA" id="ARBA00022856"/>
    </source>
</evidence>
<evidence type="ECO:0000256" key="6">
    <source>
        <dbReference type="ARBA" id="ARBA00022927"/>
    </source>
</evidence>
<dbReference type="GO" id="GO:0055085">
    <property type="term" value="P:transmembrane transport"/>
    <property type="evidence" value="ECO:0007669"/>
    <property type="project" value="InterPro"/>
</dbReference>
<dbReference type="PROSITE" id="PS50928">
    <property type="entry name" value="ABC_TM1"/>
    <property type="match status" value="1"/>
</dbReference>
<keyword evidence="5" id="KW-0571">Peptide transport</keyword>
<evidence type="ECO:0000256" key="2">
    <source>
        <dbReference type="ARBA" id="ARBA00022448"/>
    </source>
</evidence>
<dbReference type="GO" id="GO:0015031">
    <property type="term" value="P:protein transport"/>
    <property type="evidence" value="ECO:0007669"/>
    <property type="project" value="UniProtKB-KW"/>
</dbReference>
<dbReference type="Proteomes" id="UP000290876">
    <property type="component" value="Chromosome"/>
</dbReference>
<dbReference type="InterPro" id="IPR000515">
    <property type="entry name" value="MetI-like"/>
</dbReference>
<evidence type="ECO:0000256" key="10">
    <source>
        <dbReference type="RuleBase" id="RU363032"/>
    </source>
</evidence>
<feature type="domain" description="ABC transmembrane type-1" evidence="11">
    <location>
        <begin position="155"/>
        <end position="341"/>
    </location>
</feature>
<sequence>MNNQFRFVQTPKISKSHIGYKTNRWKTFFKSPYNIILFATLILFLTLGIIALFLENEPFKNQKTLRLDENILPLGQNTLKTIKYGGAKEENQITLEIFANLQKYNVPYEIKETIFGQNLVFSQSDYIKALYGNHVFLFGTDSFGKDVFVDSLQQFIISVGISAGIFSVELIFGLYIGIYLAWKTQNPFTKISLKMMNVLLAIPDIIMMIVVVVFIRNIYFIYIFVFLTGLIRMIYWAYQYSLQELNSNFIDALWSQNVSLHRIIYKHITFRILGRILILFIRRIGYIIFLIATLDFIGVPISYNVAITLKNNWVDRDLNPAKIIFPTLFLFVFLVDLQFLAIRIAKVLDNFKQ</sequence>
<comment type="similarity">
    <text evidence="9">Belongs to the binding-protein-dependent transport system permease family. OppBC subfamily.</text>
</comment>
<organism evidence="12 13">
    <name type="scientific">Mycoplasmopsis columbinasalis</name>
    <dbReference type="NCBI Taxonomy" id="114880"/>
    <lineage>
        <taxon>Bacteria</taxon>
        <taxon>Bacillati</taxon>
        <taxon>Mycoplasmatota</taxon>
        <taxon>Mycoplasmoidales</taxon>
        <taxon>Metamycoplasmataceae</taxon>
        <taxon>Mycoplasmopsis</taxon>
    </lineage>
</organism>
<feature type="transmembrane region" description="Helical" evidence="10">
    <location>
        <begin position="323"/>
        <end position="345"/>
    </location>
</feature>
<dbReference type="KEGG" id="mcob:NCTC10184_00334"/>
<feature type="transmembrane region" description="Helical" evidence="10">
    <location>
        <begin position="33"/>
        <end position="54"/>
    </location>
</feature>
<dbReference type="CDD" id="cd06261">
    <property type="entry name" value="TM_PBP2"/>
    <property type="match status" value="1"/>
</dbReference>
<evidence type="ECO:0000313" key="12">
    <source>
        <dbReference type="EMBL" id="VEU78112.1"/>
    </source>
</evidence>
<dbReference type="SUPFAM" id="SSF161098">
    <property type="entry name" value="MetI-like"/>
    <property type="match status" value="1"/>
</dbReference>
<evidence type="ECO:0000256" key="3">
    <source>
        <dbReference type="ARBA" id="ARBA00022475"/>
    </source>
</evidence>
<reference evidence="12 13" key="1">
    <citation type="submission" date="2019-01" db="EMBL/GenBank/DDBJ databases">
        <authorList>
            <consortium name="Pathogen Informatics"/>
        </authorList>
    </citation>
    <scope>NUCLEOTIDE SEQUENCE [LARGE SCALE GENOMIC DNA]</scope>
    <source>
        <strain evidence="12 13">NCTC10184</strain>
    </source>
</reference>
<feature type="transmembrane region" description="Helical" evidence="10">
    <location>
        <begin position="219"/>
        <end position="238"/>
    </location>
</feature>
<name>A0A449BA93_9BACT</name>
<evidence type="ECO:0000256" key="1">
    <source>
        <dbReference type="ARBA" id="ARBA00004651"/>
    </source>
</evidence>
<comment type="subcellular location">
    <subcellularLocation>
        <location evidence="1 10">Cell membrane</location>
        <topology evidence="1 10">Multi-pass membrane protein</topology>
    </subcellularLocation>
</comment>
<dbReference type="GO" id="GO:0005886">
    <property type="term" value="C:plasma membrane"/>
    <property type="evidence" value="ECO:0007669"/>
    <property type="project" value="UniProtKB-SubCell"/>
</dbReference>
<proteinExistence type="inferred from homology"/>
<evidence type="ECO:0000256" key="8">
    <source>
        <dbReference type="ARBA" id="ARBA00023136"/>
    </source>
</evidence>